<organism evidence="2 3">
    <name type="scientific">Blautia parvula</name>
    <dbReference type="NCBI Taxonomy" id="2877527"/>
    <lineage>
        <taxon>Bacteria</taxon>
        <taxon>Bacillati</taxon>
        <taxon>Bacillota</taxon>
        <taxon>Clostridia</taxon>
        <taxon>Lachnospirales</taxon>
        <taxon>Lachnospiraceae</taxon>
        <taxon>Blautia</taxon>
    </lineage>
</organism>
<dbReference type="Proteomes" id="UP001600941">
    <property type="component" value="Unassembled WGS sequence"/>
</dbReference>
<accession>A0ABQ0C2N5</accession>
<dbReference type="EMBL" id="BAABZQ010000001">
    <property type="protein sequence ID" value="GAA6503059.1"/>
    <property type="molecule type" value="Genomic_DNA"/>
</dbReference>
<name>A0ABQ0C2N5_9FIRM</name>
<protein>
    <recommendedName>
        <fullName evidence="1">Replication-associated protein ORF2/G2P domain-containing protein</fullName>
    </recommendedName>
</protein>
<reference evidence="2 3" key="1">
    <citation type="submission" date="2024-04" db="EMBL/GenBank/DDBJ databases">
        <title>Defined microbial consortia suppress multidrug-resistant proinflammatory Enterobacteriaceae via ecological control.</title>
        <authorList>
            <person name="Furuichi M."/>
            <person name="Kawaguchi T."/>
            <person name="Pust M."/>
            <person name="Yasuma K."/>
            <person name="Plichta D."/>
            <person name="Hasegawa N."/>
            <person name="Ohya T."/>
            <person name="Bhattarai S."/>
            <person name="Sasajima S."/>
            <person name="Aoto Y."/>
            <person name="Tuganbaev T."/>
            <person name="Yaginuma M."/>
            <person name="Ueda M."/>
            <person name="Okahashi N."/>
            <person name="Amafuji K."/>
            <person name="Kiridooshi Y."/>
            <person name="Sugita K."/>
            <person name="Strazar M."/>
            <person name="Skelly A."/>
            <person name="Suda W."/>
            <person name="Hattori M."/>
            <person name="Nakamoto N."/>
            <person name="Caballero S."/>
            <person name="Norman J."/>
            <person name="Olle B."/>
            <person name="Tanoue T."/>
            <person name="Arita M."/>
            <person name="Bucci V."/>
            <person name="Atarashi K."/>
            <person name="Xavier R."/>
            <person name="Honda K."/>
        </authorList>
    </citation>
    <scope>NUCLEOTIDE SEQUENCE [LARGE SCALE GENOMIC DNA]</scope>
    <source>
        <strain evidence="3">k34-0107-D12</strain>
    </source>
</reference>
<proteinExistence type="predicted"/>
<evidence type="ECO:0000259" key="1">
    <source>
        <dbReference type="Pfam" id="PF23343"/>
    </source>
</evidence>
<evidence type="ECO:0000313" key="3">
    <source>
        <dbReference type="Proteomes" id="UP001600941"/>
    </source>
</evidence>
<dbReference type="InterPro" id="IPR056906">
    <property type="entry name" value="ORF2/G2P_dom"/>
</dbReference>
<comment type="caution">
    <text evidence="2">The sequence shown here is derived from an EMBL/GenBank/DDBJ whole genome shotgun (WGS) entry which is preliminary data.</text>
</comment>
<evidence type="ECO:0000313" key="2">
    <source>
        <dbReference type="EMBL" id="GAA6503059.1"/>
    </source>
</evidence>
<dbReference type="Pfam" id="PF23343">
    <property type="entry name" value="REP_ORF2-G2P"/>
    <property type="match status" value="1"/>
</dbReference>
<sequence length="253" mass="30263">MKTKRVTYEFADVIEREEYLDGRYGAPGEKRSVKKKATPEQVAQVNQWNKEKKARHRLRKYFKVNDYLITLTYPKDRRPKDMKQAKADFREFYLAAGKEYKKRGMELRWIRNIECTPTGNWHIHVALNRIPDTDIIIEAAWKHGRVKDKQLLYREGNFKKLAQYLTKDAKSQEKYVEKGVLDHKVVEANYSVSRNMPLPEPEKEKLDRWPKEPEAPRGWYIDKESYFEGRNKVTGFPYRHYTLFRIQTGGKRE</sequence>
<gene>
    <name evidence="2" type="ORF">K340107D12_58750</name>
</gene>
<feature type="domain" description="Replication-associated protein ORF2/G2P" evidence="1">
    <location>
        <begin position="67"/>
        <end position="168"/>
    </location>
</feature>
<keyword evidence="3" id="KW-1185">Reference proteome</keyword>
<dbReference type="RefSeq" id="WP_103732654.1">
    <property type="nucleotide sequence ID" value="NZ_AP031413.1"/>
</dbReference>